<name>A0A1I6S276_9BACL</name>
<organism evidence="2 3">
    <name type="scientific">Marininema halotolerans</name>
    <dbReference type="NCBI Taxonomy" id="1155944"/>
    <lineage>
        <taxon>Bacteria</taxon>
        <taxon>Bacillati</taxon>
        <taxon>Bacillota</taxon>
        <taxon>Bacilli</taxon>
        <taxon>Bacillales</taxon>
        <taxon>Thermoactinomycetaceae</taxon>
        <taxon>Marininema</taxon>
    </lineage>
</organism>
<dbReference type="Proteomes" id="UP000198660">
    <property type="component" value="Unassembled WGS sequence"/>
</dbReference>
<dbReference type="AlphaFoldDB" id="A0A1I6S276"/>
<accession>A0A1I6S276</accession>
<protein>
    <submittedName>
        <fullName evidence="2">Uncharacterized protein</fullName>
    </submittedName>
</protein>
<keyword evidence="3" id="KW-1185">Reference proteome</keyword>
<proteinExistence type="predicted"/>
<evidence type="ECO:0000313" key="2">
    <source>
        <dbReference type="EMBL" id="SFS70848.1"/>
    </source>
</evidence>
<keyword evidence="1" id="KW-0812">Transmembrane</keyword>
<evidence type="ECO:0000313" key="3">
    <source>
        <dbReference type="Proteomes" id="UP000198660"/>
    </source>
</evidence>
<gene>
    <name evidence="2" type="ORF">SAMN05444972_10687</name>
</gene>
<dbReference type="EMBL" id="FPAA01000006">
    <property type="protein sequence ID" value="SFS70848.1"/>
    <property type="molecule type" value="Genomic_DNA"/>
</dbReference>
<dbReference type="OrthoDB" id="2991584at2"/>
<evidence type="ECO:0000256" key="1">
    <source>
        <dbReference type="SAM" id="Phobius"/>
    </source>
</evidence>
<keyword evidence="1" id="KW-0472">Membrane</keyword>
<sequence length="91" mass="11008">MKSKHHIALFLALFMLIFAIPRLPVPGIDQTSKLFTFLWLGFAYLVIAANWRKVLQLDREGRRQEEQDRRKRWLEVQRSNKVAQRKVRRLY</sequence>
<reference evidence="3" key="1">
    <citation type="submission" date="2016-10" db="EMBL/GenBank/DDBJ databases">
        <authorList>
            <person name="Varghese N."/>
            <person name="Submissions S."/>
        </authorList>
    </citation>
    <scope>NUCLEOTIDE SEQUENCE [LARGE SCALE GENOMIC DNA]</scope>
    <source>
        <strain evidence="3">DSM 45789</strain>
    </source>
</reference>
<keyword evidence="1" id="KW-1133">Transmembrane helix</keyword>
<dbReference type="RefSeq" id="WP_091836870.1">
    <property type="nucleotide sequence ID" value="NZ_FPAA01000006.1"/>
</dbReference>
<feature type="transmembrane region" description="Helical" evidence="1">
    <location>
        <begin position="34"/>
        <end position="51"/>
    </location>
</feature>